<gene>
    <name evidence="1" type="ORF">GCM10023183_26720</name>
</gene>
<reference evidence="2" key="1">
    <citation type="journal article" date="2019" name="Int. J. Syst. Evol. Microbiol.">
        <title>The Global Catalogue of Microorganisms (GCM) 10K type strain sequencing project: providing services to taxonomists for standard genome sequencing and annotation.</title>
        <authorList>
            <consortium name="The Broad Institute Genomics Platform"/>
            <consortium name="The Broad Institute Genome Sequencing Center for Infectious Disease"/>
            <person name="Wu L."/>
            <person name="Ma J."/>
        </authorList>
    </citation>
    <scope>NUCLEOTIDE SEQUENCE [LARGE SCALE GENOMIC DNA]</scope>
    <source>
        <strain evidence="2">JCM 17917</strain>
    </source>
</reference>
<name>A0ABP8FRC7_9BACT</name>
<evidence type="ECO:0000313" key="1">
    <source>
        <dbReference type="EMBL" id="GAA4309508.1"/>
    </source>
</evidence>
<accession>A0ABP8FRC7</accession>
<dbReference type="EMBL" id="BAABGX010000002">
    <property type="protein sequence ID" value="GAA4309508.1"/>
    <property type="molecule type" value="Genomic_DNA"/>
</dbReference>
<proteinExistence type="predicted"/>
<evidence type="ECO:0000313" key="2">
    <source>
        <dbReference type="Proteomes" id="UP001501844"/>
    </source>
</evidence>
<keyword evidence="2" id="KW-1185">Reference proteome</keyword>
<comment type="caution">
    <text evidence="1">The sequence shown here is derived from an EMBL/GenBank/DDBJ whole genome shotgun (WGS) entry which is preliminary data.</text>
</comment>
<dbReference type="Proteomes" id="UP001501844">
    <property type="component" value="Unassembled WGS sequence"/>
</dbReference>
<protein>
    <submittedName>
        <fullName evidence="1">Uncharacterized protein</fullName>
    </submittedName>
</protein>
<dbReference type="RefSeq" id="WP_345167029.1">
    <property type="nucleotide sequence ID" value="NZ_BAABGX010000002.1"/>
</dbReference>
<sequence length="175" mass="20023">MHAQAKAEIKDKGFLVSSVLGSQNLLIETDTFTGIILLEQENASEGSTVYLPSVKEVLLAEEILLSCFEKDTVDFSHDSMFISKRRIYPLSRYKRQYTGSYDKNGDKMIRVSFSLGRKNEPWQHDSWLRRQQIVRDGGNSYWSISINLKTKRCGYFMVNGLALDKPALPFFALNI</sequence>
<organism evidence="1 2">
    <name type="scientific">Nibribacter koreensis</name>
    <dbReference type="NCBI Taxonomy" id="1084519"/>
    <lineage>
        <taxon>Bacteria</taxon>
        <taxon>Pseudomonadati</taxon>
        <taxon>Bacteroidota</taxon>
        <taxon>Cytophagia</taxon>
        <taxon>Cytophagales</taxon>
        <taxon>Hymenobacteraceae</taxon>
        <taxon>Nibribacter</taxon>
    </lineage>
</organism>